<evidence type="ECO:0008006" key="3">
    <source>
        <dbReference type="Google" id="ProtNLM"/>
    </source>
</evidence>
<dbReference type="GO" id="GO:0005737">
    <property type="term" value="C:cytoplasm"/>
    <property type="evidence" value="ECO:0007669"/>
    <property type="project" value="TreeGrafter"/>
</dbReference>
<dbReference type="Pfam" id="PF13540">
    <property type="entry name" value="RCC1_2"/>
    <property type="match status" value="5"/>
</dbReference>
<proteinExistence type="predicted"/>
<dbReference type="PROSITE" id="PS50012">
    <property type="entry name" value="RCC1_3"/>
    <property type="match status" value="4"/>
</dbReference>
<dbReference type="EMBL" id="CP066681">
    <property type="protein sequence ID" value="QQG36399.1"/>
    <property type="molecule type" value="Genomic_DNA"/>
</dbReference>
<dbReference type="InterPro" id="IPR051553">
    <property type="entry name" value="Ran_GTPase-activating"/>
</dbReference>
<evidence type="ECO:0000313" key="2">
    <source>
        <dbReference type="Proteomes" id="UP000595362"/>
    </source>
</evidence>
<dbReference type="AlphaFoldDB" id="A0A7T5R2U0"/>
<dbReference type="Proteomes" id="UP000595362">
    <property type="component" value="Chromosome"/>
</dbReference>
<dbReference type="PANTHER" id="PTHR45982:SF1">
    <property type="entry name" value="REGULATOR OF CHROMOSOME CONDENSATION"/>
    <property type="match status" value="1"/>
</dbReference>
<accession>A0A7T5R2U0</accession>
<dbReference type="GO" id="GO:0005085">
    <property type="term" value="F:guanyl-nucleotide exchange factor activity"/>
    <property type="evidence" value="ECO:0007669"/>
    <property type="project" value="TreeGrafter"/>
</dbReference>
<protein>
    <recommendedName>
        <fullName evidence="3">Regulator of chromosome condensation family protein</fullName>
    </recommendedName>
</protein>
<dbReference type="InterPro" id="IPR000408">
    <property type="entry name" value="Reg_chr_condens"/>
</dbReference>
<reference evidence="1 2" key="1">
    <citation type="submission" date="2020-07" db="EMBL/GenBank/DDBJ databases">
        <title>Huge and variable diversity of episymbiotic CPR bacteria and DPANN archaea in groundwater ecosystems.</title>
        <authorList>
            <person name="He C.Y."/>
            <person name="Keren R."/>
            <person name="Whittaker M."/>
            <person name="Farag I.F."/>
            <person name="Doudna J."/>
            <person name="Cate J.H.D."/>
            <person name="Banfield J.F."/>
        </authorList>
    </citation>
    <scope>NUCLEOTIDE SEQUENCE [LARGE SCALE GENOMIC DNA]</scope>
    <source>
        <strain evidence="1">NC_groundwater_70_Ag_B-0.1um_54_66</strain>
    </source>
</reference>
<dbReference type="PRINTS" id="PR00633">
    <property type="entry name" value="RCCNDNSATION"/>
</dbReference>
<sequence>MLLGISFTGSAHAADPLPGDPCTTAKAVAVTHTYMLLCLSGTWNVMESYDINGKTLTRIGNDAGSCTAEKKGRLRFSSSLANIWEYCNNGSWQAFTNPPCEDDGTGECHLSASRSFSDPDFVAANIKSGVNIMGVTGSNTGDYGPPGTSSYAALKGKDLATGPSTACAILLDDTATCWGSGDDGELGDGSGTSSLTRVQVDSSGVSGTKWTKIDAGYDHVCGLRDDGSMWCWGYGGDGALGNGSALSENAPSQVATGGVSGAAWTDLMTGAFHTCGARDDGSMWCWGYGGRGQLGHGASPNQQLTPVAVSAGSITGTTWIGVDAGWRASCGIRDNGTIWCWGWGYSGMLGDENGADHSSNVPVVTIGTGVSGTTWTDVTTSDDAHTCGIRDNGTAWCWGYGSWGRIGAGSTASAITPAQVLTTGVSGTAWTKLSAGSRHTCGIRNDGTIWCWGYGSSGQLGNQSPNDTQTSPVKANDTGVSGTTWVSVDAGSYYVCGIRDDSTIWCWGDPGSGVLGRPTFSKPVIVPQ</sequence>
<dbReference type="PANTHER" id="PTHR45982">
    <property type="entry name" value="REGULATOR OF CHROMOSOME CONDENSATION"/>
    <property type="match status" value="1"/>
</dbReference>
<gene>
    <name evidence="1" type="ORF">HYS17_00990</name>
</gene>
<evidence type="ECO:0000313" key="1">
    <source>
        <dbReference type="EMBL" id="QQG36399.1"/>
    </source>
</evidence>
<dbReference type="SUPFAM" id="SSF50985">
    <property type="entry name" value="RCC1/BLIP-II"/>
    <property type="match status" value="1"/>
</dbReference>
<organism evidence="1 2">
    <name type="scientific">Micavibrio aeruginosavorus</name>
    <dbReference type="NCBI Taxonomy" id="349221"/>
    <lineage>
        <taxon>Bacteria</taxon>
        <taxon>Pseudomonadati</taxon>
        <taxon>Bdellovibrionota</taxon>
        <taxon>Bdellovibrionia</taxon>
        <taxon>Bdellovibrionales</taxon>
        <taxon>Pseudobdellovibrionaceae</taxon>
        <taxon>Micavibrio</taxon>
    </lineage>
</organism>
<name>A0A7T5R2U0_9BACT</name>
<dbReference type="InterPro" id="IPR009091">
    <property type="entry name" value="RCC1/BLIP-II"/>
</dbReference>
<dbReference type="Gene3D" id="2.130.10.30">
    <property type="entry name" value="Regulator of chromosome condensation 1/beta-lactamase-inhibitor protein II"/>
    <property type="match status" value="2"/>
</dbReference>